<dbReference type="PANTHER" id="PTHR19331">
    <property type="entry name" value="SCAVENGER RECEPTOR DOMAIN-CONTAINING"/>
    <property type="match status" value="1"/>
</dbReference>
<protein>
    <submittedName>
        <fullName evidence="11">Scavenger receptor cysteine-rich protein</fullName>
    </submittedName>
</protein>
<feature type="non-terminal residue" evidence="11">
    <location>
        <position position="751"/>
    </location>
</feature>
<dbReference type="FunFam" id="3.10.250.10:FF:000005">
    <property type="entry name" value="Neurotrypsin isoform A"/>
    <property type="match status" value="1"/>
</dbReference>
<dbReference type="GO" id="GO:0005576">
    <property type="term" value="C:extracellular region"/>
    <property type="evidence" value="ECO:0007669"/>
    <property type="project" value="UniProtKB-SubCell"/>
</dbReference>
<keyword evidence="4" id="KW-0677">Repeat</keyword>
<evidence type="ECO:0000256" key="2">
    <source>
        <dbReference type="ARBA" id="ARBA00022525"/>
    </source>
</evidence>
<evidence type="ECO:0000256" key="7">
    <source>
        <dbReference type="ARBA" id="ARBA00023180"/>
    </source>
</evidence>
<evidence type="ECO:0000256" key="9">
    <source>
        <dbReference type="SAM" id="SignalP"/>
    </source>
</evidence>
<evidence type="ECO:0000256" key="1">
    <source>
        <dbReference type="ARBA" id="ARBA00004613"/>
    </source>
</evidence>
<dbReference type="FunFam" id="3.10.250.10:FF:000001">
    <property type="entry name" value="Lysyl oxidase 4 isoform X1"/>
    <property type="match status" value="2"/>
</dbReference>
<evidence type="ECO:0000259" key="10">
    <source>
        <dbReference type="PROSITE" id="PS50287"/>
    </source>
</evidence>
<keyword evidence="2" id="KW-0964">Secreted</keyword>
<comment type="caution">
    <text evidence="8">Lacks conserved residue(s) required for the propagation of feature annotation.</text>
</comment>
<reference evidence="11" key="1">
    <citation type="submission" date="2012-10" db="EMBL/GenBank/DDBJ databases">
        <title>New pattern recognition receptors in annelids Eisenia andrei species.</title>
        <authorList>
            <person name="Skanta F."/>
            <person name="Dvorak J."/>
            <person name="Prochazkova P."/>
            <person name="Roubalova R."/>
            <person name="Bilej M."/>
        </authorList>
    </citation>
    <scope>NUCLEOTIDE SEQUENCE</scope>
</reference>
<feature type="disulfide bond" evidence="8">
    <location>
        <begin position="425"/>
        <end position="435"/>
    </location>
</feature>
<feature type="chain" id="PRO_5004662114" evidence="9">
    <location>
        <begin position="22"/>
        <end position="751"/>
    </location>
</feature>
<feature type="disulfide bond" evidence="8">
    <location>
        <begin position="276"/>
        <end position="340"/>
    </location>
</feature>
<evidence type="ECO:0000256" key="8">
    <source>
        <dbReference type="PROSITE-ProRule" id="PRU00196"/>
    </source>
</evidence>
<dbReference type="PROSITE" id="PS50287">
    <property type="entry name" value="SRCR_2"/>
    <property type="match status" value="7"/>
</dbReference>
<feature type="disulfide bond" evidence="8">
    <location>
        <begin position="289"/>
        <end position="350"/>
    </location>
</feature>
<keyword evidence="6 11" id="KW-0675">Receptor</keyword>
<feature type="disulfide bond" evidence="8">
    <location>
        <begin position="214"/>
        <end position="224"/>
    </location>
</feature>
<feature type="domain" description="SRCR" evidence="10">
    <location>
        <begin position="251"/>
        <end position="351"/>
    </location>
</feature>
<evidence type="ECO:0000256" key="4">
    <source>
        <dbReference type="ARBA" id="ARBA00022737"/>
    </source>
</evidence>
<feature type="domain" description="SRCR" evidence="10">
    <location>
        <begin position="146"/>
        <end position="245"/>
    </location>
</feature>
<feature type="domain" description="SRCR" evidence="10">
    <location>
        <begin position="462"/>
        <end position="562"/>
    </location>
</feature>
<dbReference type="FunFam" id="3.10.250.10:FF:000007">
    <property type="entry name" value="Soluble scavenger receptor cysteine-rich domain-containing protein SSC5D"/>
    <property type="match status" value="1"/>
</dbReference>
<feature type="domain" description="SRCR" evidence="10">
    <location>
        <begin position="38"/>
        <end position="139"/>
    </location>
</feature>
<name>U5KJ17_9ANNE</name>
<dbReference type="SMR" id="U5KJ17"/>
<keyword evidence="7" id="KW-0325">Glycoprotein</keyword>
<feature type="disulfide bond" evidence="8">
    <location>
        <begin position="487"/>
        <end position="551"/>
    </location>
</feature>
<dbReference type="InterPro" id="IPR036772">
    <property type="entry name" value="SRCR-like_dom_sf"/>
</dbReference>
<dbReference type="EMBL" id="JX898683">
    <property type="protein sequence ID" value="AGS14313.1"/>
    <property type="molecule type" value="mRNA"/>
</dbReference>
<dbReference type="AlphaFoldDB" id="U5KJ17"/>
<evidence type="ECO:0000256" key="6">
    <source>
        <dbReference type="ARBA" id="ARBA00023170"/>
    </source>
</evidence>
<feature type="disulfide bond" evidence="8">
    <location>
        <begin position="107"/>
        <end position="117"/>
    </location>
</feature>
<feature type="disulfide bond" evidence="8">
    <location>
        <begin position="635"/>
        <end position="645"/>
    </location>
</feature>
<feature type="disulfide bond" evidence="8">
    <location>
        <begin position="531"/>
        <end position="541"/>
    </location>
</feature>
<feature type="domain" description="SRCR" evidence="10">
    <location>
        <begin position="357"/>
        <end position="456"/>
    </location>
</feature>
<feature type="signal peptide" evidence="9">
    <location>
        <begin position="1"/>
        <end position="21"/>
    </location>
</feature>
<feature type="domain" description="SRCR" evidence="10">
    <location>
        <begin position="675"/>
        <end position="751"/>
    </location>
</feature>
<keyword evidence="3 9" id="KW-0732">Signal</keyword>
<dbReference type="SUPFAM" id="SSF56487">
    <property type="entry name" value="SRCR-like"/>
    <property type="match status" value="7"/>
</dbReference>
<accession>U5KJ17</accession>
<organism evidence="11">
    <name type="scientific">Eisenia andrei</name>
    <dbReference type="NCBI Taxonomy" id="168636"/>
    <lineage>
        <taxon>Eukaryota</taxon>
        <taxon>Metazoa</taxon>
        <taxon>Spiralia</taxon>
        <taxon>Lophotrochozoa</taxon>
        <taxon>Annelida</taxon>
        <taxon>Clitellata</taxon>
        <taxon>Oligochaeta</taxon>
        <taxon>Crassiclitellata</taxon>
        <taxon>Lumbricina</taxon>
        <taxon>Lumbricidae</taxon>
        <taxon>Lumbricinae</taxon>
        <taxon>Eisenia</taxon>
    </lineage>
</organism>
<dbReference type="PRINTS" id="PR00258">
    <property type="entry name" value="SPERACTRCPTR"/>
</dbReference>
<dbReference type="InterPro" id="IPR001190">
    <property type="entry name" value="SRCR"/>
</dbReference>
<evidence type="ECO:0000313" key="11">
    <source>
        <dbReference type="EMBL" id="AGS14313.1"/>
    </source>
</evidence>
<dbReference type="Gene3D" id="3.10.250.10">
    <property type="entry name" value="SRCR-like domain"/>
    <property type="match status" value="7"/>
</dbReference>
<feature type="domain" description="SRCR" evidence="10">
    <location>
        <begin position="568"/>
        <end position="666"/>
    </location>
</feature>
<dbReference type="PROSITE" id="PS00420">
    <property type="entry name" value="SRCR_1"/>
    <property type="match status" value="5"/>
</dbReference>
<feature type="disulfide bond" evidence="8">
    <location>
        <begin position="320"/>
        <end position="330"/>
    </location>
</feature>
<dbReference type="GO" id="GO:0016020">
    <property type="term" value="C:membrane"/>
    <property type="evidence" value="ECO:0007669"/>
    <property type="project" value="InterPro"/>
</dbReference>
<dbReference type="FunFam" id="3.10.250.10:FF:000011">
    <property type="entry name" value="Scavenger receptor class A member 5"/>
    <property type="match status" value="1"/>
</dbReference>
<dbReference type="SMART" id="SM00202">
    <property type="entry name" value="SR"/>
    <property type="match status" value="7"/>
</dbReference>
<comment type="subcellular location">
    <subcellularLocation>
        <location evidence="1">Secreted</location>
    </subcellularLocation>
</comment>
<sequence length="751" mass="78934">MGALGFVACCFALLTFYAAHTVPEGKDGVVTPLRDYGVRLVDGPDNTQGRFEVNVGNEWGTVCDVGFEDVDAQVACLSLGFDQNQGTVLGNTFGPGTGPVLFGDVACDGTEVTIDDCDHPPLGTVGNCTNANDVSISCVGAGGYPTRLVGGSPEHEGRLEIQYRGQWGTVCDDLFRAPDAQVACFSLGYGHQGYAMMNSFGQVTGAIQLDDVECVGDETNIGYCIHAPWGINNCAHTEDVAISCSSLDVAVRLAGGATANEGRLELFLNGDWGTVCDSGFRDIEAQVACNNLGFDAGQGTFLGNQFGPGTGSIYLDSVVCEGTEELITDCQHAPIGDTNCTHANDVSISCVGESYDVRLVGGSTELEGRLEVFYRGEWGTVCDDLFDINDARVVCNTLGYGFVGYSLANEYGPGTGTIWLDEVDCVGDEPNIGSCAHNPWGIHNCLHGEDVSVSCAPADVAVRLIGGPNDNEGRIEAYFGGEWGTVCDTGFGATEAAVACFSLGFDQGQGTFVGNLYGPGSGLIFFDNVACDGSEYSLNECQHSALGENSCTHDTDVSISCVGTGYPLRLVDGVFPSDGRLEIFYRNEWGTICSDLFTDADAQVACSALGYGTGIGQFSGTQAGTGQIWLDQVQCMGYESNIGQCAHDAWGINDCTHAQDVTIKCSTSTGTMYPVRLVGNDGLPAQSSGRLEYSIAGNWGTVCDPTFSDVDAQVACYSLGFNQFEGTFIGQTHGSGTGNTLLDNVRCTGSE</sequence>
<evidence type="ECO:0000256" key="5">
    <source>
        <dbReference type="ARBA" id="ARBA00023157"/>
    </source>
</evidence>
<evidence type="ECO:0000256" key="3">
    <source>
        <dbReference type="ARBA" id="ARBA00022729"/>
    </source>
</evidence>
<dbReference type="FunFam" id="3.10.250.10:FF:000006">
    <property type="entry name" value="neurotrypsin isoform X2"/>
    <property type="match status" value="1"/>
</dbReference>
<keyword evidence="5 8" id="KW-1015">Disulfide bond</keyword>
<dbReference type="Pfam" id="PF00530">
    <property type="entry name" value="SRCR"/>
    <property type="match status" value="7"/>
</dbReference>
<proteinExistence type="evidence at transcript level"/>
<feature type="disulfide bond" evidence="8">
    <location>
        <begin position="500"/>
        <end position="561"/>
    </location>
</feature>